<evidence type="ECO:0000313" key="2">
    <source>
        <dbReference type="EMBL" id="WOL17608.1"/>
    </source>
</evidence>
<name>A0AAQ3QQ91_9LILI</name>
<dbReference type="PANTHER" id="PTHR34940">
    <property type="entry name" value="PHOTOSYSTEM II 5 KDA PROTEIN, CHLOROPLASTIC"/>
    <property type="match status" value="1"/>
</dbReference>
<dbReference type="PANTHER" id="PTHR34940:SF4">
    <property type="entry name" value="OS02G0581100 PROTEIN"/>
    <property type="match status" value="1"/>
</dbReference>
<gene>
    <name evidence="2" type="ORF">Cni_G26401</name>
</gene>
<dbReference type="AlphaFoldDB" id="A0AAQ3QQ91"/>
<dbReference type="EMBL" id="CP136897">
    <property type="protein sequence ID" value="WOL17608.1"/>
    <property type="molecule type" value="Genomic_DNA"/>
</dbReference>
<sequence>MHANCTRYEKDHFHIHVHMASSLTMMASFLGGAAAVTERPSVGHRRSLVVAKAATKAQDVVVKPNHGDREDRDSRRAVMLAAAAAAVCAIGQGIAIADEEPKAGTLEAKKKYAPICVTMPTAKICRRYVFNGTWEEHVKSSRSLSDACLEVKHEAILGKEM</sequence>
<evidence type="ECO:0000313" key="3">
    <source>
        <dbReference type="Proteomes" id="UP001327560"/>
    </source>
</evidence>
<evidence type="ECO:0000256" key="1">
    <source>
        <dbReference type="SAM" id="Phobius"/>
    </source>
</evidence>
<feature type="transmembrane region" description="Helical" evidence="1">
    <location>
        <begin position="15"/>
        <end position="36"/>
    </location>
</feature>
<keyword evidence="3" id="KW-1185">Reference proteome</keyword>
<protein>
    <submittedName>
        <fullName evidence="2">Uncharacterized protein</fullName>
    </submittedName>
</protein>
<keyword evidence="1" id="KW-0812">Transmembrane</keyword>
<dbReference type="InterPro" id="IPR040296">
    <property type="entry name" value="PSBT"/>
</dbReference>
<feature type="transmembrane region" description="Helical" evidence="1">
    <location>
        <begin position="77"/>
        <end position="97"/>
    </location>
</feature>
<proteinExistence type="predicted"/>
<keyword evidence="1" id="KW-1133">Transmembrane helix</keyword>
<organism evidence="2 3">
    <name type="scientific">Canna indica</name>
    <name type="common">Indian-shot</name>
    <dbReference type="NCBI Taxonomy" id="4628"/>
    <lineage>
        <taxon>Eukaryota</taxon>
        <taxon>Viridiplantae</taxon>
        <taxon>Streptophyta</taxon>
        <taxon>Embryophyta</taxon>
        <taxon>Tracheophyta</taxon>
        <taxon>Spermatophyta</taxon>
        <taxon>Magnoliopsida</taxon>
        <taxon>Liliopsida</taxon>
        <taxon>Zingiberales</taxon>
        <taxon>Cannaceae</taxon>
        <taxon>Canna</taxon>
    </lineage>
</organism>
<keyword evidence="1" id="KW-0472">Membrane</keyword>
<dbReference type="Proteomes" id="UP001327560">
    <property type="component" value="Chromosome 8"/>
</dbReference>
<accession>A0AAQ3QQ91</accession>
<reference evidence="2 3" key="1">
    <citation type="submission" date="2023-10" db="EMBL/GenBank/DDBJ databases">
        <title>Chromosome-scale genome assembly provides insights into flower coloration mechanisms of Canna indica.</title>
        <authorList>
            <person name="Li C."/>
        </authorList>
    </citation>
    <scope>NUCLEOTIDE SEQUENCE [LARGE SCALE GENOMIC DNA]</scope>
    <source>
        <tissue evidence="2">Flower</tissue>
    </source>
</reference>